<name>A0A5B8Z9M4_CYTDA</name>
<dbReference type="STRING" id="1742359.GCA_001439625_03161"/>
<sequence length="192" mass="22289">MRCREMYLLKHYLVNQETSLIKGEYNQYGKLCSRILEGRKTFLVECSPIKLLDETLKFNGFDYKGATIGAKSILRKNSMCPIVLNQALGICMFPINSPDKHDNIWFNPDHIVQTFPYGSKTDVELSNGVIIRVNLTLTTFNNKLQVAHQYRKITHNRGRLTMTMILEAKKEPVVIKKEKGHYNFDKMKRDDD</sequence>
<dbReference type="GO" id="GO:0030420">
    <property type="term" value="P:establishment of competence for transformation"/>
    <property type="evidence" value="ECO:0007669"/>
    <property type="project" value="InterPro"/>
</dbReference>
<proteinExistence type="predicted"/>
<dbReference type="Pfam" id="PF06338">
    <property type="entry name" value="ComK"/>
    <property type="match status" value="1"/>
</dbReference>
<evidence type="ECO:0000313" key="1">
    <source>
        <dbReference type="EMBL" id="QED49680.1"/>
    </source>
</evidence>
<organism evidence="1 2">
    <name type="scientific">Cytobacillus dafuensis</name>
    <name type="common">Bacillus dafuensis</name>
    <dbReference type="NCBI Taxonomy" id="1742359"/>
    <lineage>
        <taxon>Bacteria</taxon>
        <taxon>Bacillati</taxon>
        <taxon>Bacillota</taxon>
        <taxon>Bacilli</taxon>
        <taxon>Bacillales</taxon>
        <taxon>Bacillaceae</taxon>
        <taxon>Cytobacillus</taxon>
    </lineage>
</organism>
<dbReference type="AlphaFoldDB" id="A0A5B8Z9M4"/>
<protein>
    <recommendedName>
        <fullName evidence="3">Competence protein</fullName>
    </recommendedName>
</protein>
<gene>
    <name evidence="1" type="ORF">FSZ17_21735</name>
</gene>
<keyword evidence="2" id="KW-1185">Reference proteome</keyword>
<dbReference type="OrthoDB" id="2731896at2"/>
<evidence type="ECO:0000313" key="2">
    <source>
        <dbReference type="Proteomes" id="UP000321555"/>
    </source>
</evidence>
<reference evidence="2" key="1">
    <citation type="submission" date="2019-08" db="EMBL/GenBank/DDBJ databases">
        <authorList>
            <person name="Zheng X."/>
        </authorList>
    </citation>
    <scope>NUCLEOTIDE SEQUENCE [LARGE SCALE GENOMIC DNA]</scope>
    <source>
        <strain evidence="2">FJAT-25496</strain>
    </source>
</reference>
<dbReference type="Proteomes" id="UP000321555">
    <property type="component" value="Chromosome"/>
</dbReference>
<dbReference type="KEGG" id="bda:FSZ17_21735"/>
<evidence type="ECO:0008006" key="3">
    <source>
        <dbReference type="Google" id="ProtNLM"/>
    </source>
</evidence>
<dbReference type="InterPro" id="IPR010461">
    <property type="entry name" value="ComK"/>
</dbReference>
<dbReference type="EMBL" id="CP042593">
    <property type="protein sequence ID" value="QED49680.1"/>
    <property type="molecule type" value="Genomic_DNA"/>
</dbReference>
<accession>A0A5B8Z9M4</accession>